<evidence type="ECO:0000256" key="1">
    <source>
        <dbReference type="ARBA" id="ARBA00022679"/>
    </source>
</evidence>
<name>B5E7T8_CITBB</name>
<feature type="domain" description="Methyltransferase type 11" evidence="2">
    <location>
        <begin position="75"/>
        <end position="173"/>
    </location>
</feature>
<dbReference type="Pfam" id="PF08241">
    <property type="entry name" value="Methyltransf_11"/>
    <property type="match status" value="1"/>
</dbReference>
<dbReference type="InterPro" id="IPR029063">
    <property type="entry name" value="SAM-dependent_MTases_sf"/>
</dbReference>
<dbReference type="RefSeq" id="WP_012529887.1">
    <property type="nucleotide sequence ID" value="NC_011146.1"/>
</dbReference>
<dbReference type="HOGENOM" id="CLU_056366_0_0_7"/>
<dbReference type="PANTHER" id="PTHR44068">
    <property type="entry name" value="ZGC:194242"/>
    <property type="match status" value="1"/>
</dbReference>
<dbReference type="AlphaFoldDB" id="B5E7T8"/>
<protein>
    <submittedName>
        <fullName evidence="3">SAM-dependent methyltransferase, type 11</fullName>
    </submittedName>
</protein>
<dbReference type="STRING" id="404380.Gbem_1456"/>
<dbReference type="Proteomes" id="UP000008825">
    <property type="component" value="Chromosome"/>
</dbReference>
<reference evidence="3 4" key="1">
    <citation type="submission" date="2008-07" db="EMBL/GenBank/DDBJ databases">
        <title>Complete sequence of Geobacter bemidjiensis BEM.</title>
        <authorList>
            <consortium name="US DOE Joint Genome Institute"/>
            <person name="Lucas S."/>
            <person name="Copeland A."/>
            <person name="Lapidus A."/>
            <person name="Glavina del Rio T."/>
            <person name="Dalin E."/>
            <person name="Tice H."/>
            <person name="Bruce D."/>
            <person name="Goodwin L."/>
            <person name="Pitluck S."/>
            <person name="Kiss H."/>
            <person name="Brettin T."/>
            <person name="Detter J.C."/>
            <person name="Han C."/>
            <person name="Kuske C.R."/>
            <person name="Schmutz J."/>
            <person name="Larimer F."/>
            <person name="Land M."/>
            <person name="Hauser L."/>
            <person name="Kyrpides N."/>
            <person name="Lykidis A."/>
            <person name="Lovley D."/>
            <person name="Richardson P."/>
        </authorList>
    </citation>
    <scope>NUCLEOTIDE SEQUENCE [LARGE SCALE GENOMIC DNA]</scope>
    <source>
        <strain evidence="4">ATCC BAA-1014 / DSM 16622 / JCM 12645 / Bem</strain>
    </source>
</reference>
<sequence>MMPAHEPMRPAAVAGHYSSPDLESRVLAALVAAEKNPDQLRPEDLTAIDEFHVRGAAATQELAAALEPAPGLLVLDVGCGLGGASRYLSRLLDCHVIGVDQSSDYCHVARMLSERLGMSDRVAYLQADALELPFGDAAFDLVWIQHLSMNIEDKPKLYREIRRVLKPGGRLAFYEILAGPGGEVHFPVPWARDPSASFLASQEDLRRLLTEEGFQPLFWQDVTKDGLEWFRRRQQKSREGGASPFGLHLLLGEGFPAMAGNQLRNLEEGRITLVEAVFQVPPDN</sequence>
<dbReference type="OrthoDB" id="9777830at2"/>
<dbReference type="CDD" id="cd02440">
    <property type="entry name" value="AdoMet_MTases"/>
    <property type="match status" value="1"/>
</dbReference>
<evidence type="ECO:0000313" key="3">
    <source>
        <dbReference type="EMBL" id="ACH38474.1"/>
    </source>
</evidence>
<keyword evidence="1 3" id="KW-0808">Transferase</keyword>
<dbReference type="Gene3D" id="3.40.50.150">
    <property type="entry name" value="Vaccinia Virus protein VP39"/>
    <property type="match status" value="1"/>
</dbReference>
<organism evidence="3 4">
    <name type="scientific">Citrifermentans bemidjiense (strain ATCC BAA-1014 / DSM 16622 / JCM 12645 / Bem)</name>
    <name type="common">Geobacter bemidjiensis</name>
    <dbReference type="NCBI Taxonomy" id="404380"/>
    <lineage>
        <taxon>Bacteria</taxon>
        <taxon>Pseudomonadati</taxon>
        <taxon>Thermodesulfobacteriota</taxon>
        <taxon>Desulfuromonadia</taxon>
        <taxon>Geobacterales</taxon>
        <taxon>Geobacteraceae</taxon>
        <taxon>Citrifermentans</taxon>
    </lineage>
</organism>
<dbReference type="eggNOG" id="COG2226">
    <property type="taxonomic scope" value="Bacteria"/>
</dbReference>
<dbReference type="EMBL" id="CP001124">
    <property type="protein sequence ID" value="ACH38474.1"/>
    <property type="molecule type" value="Genomic_DNA"/>
</dbReference>
<proteinExistence type="predicted"/>
<dbReference type="InterPro" id="IPR050447">
    <property type="entry name" value="Erg6_SMT_methyltransf"/>
</dbReference>
<reference evidence="3 4" key="2">
    <citation type="journal article" date="2010" name="BMC Genomics">
        <title>The genome of Geobacter bemidjiensis, exemplar for the subsurface clade of Geobacter species that predominate in Fe(III)-reducing subsurface environments.</title>
        <authorList>
            <person name="Aklujkar M."/>
            <person name="Young N.D."/>
            <person name="Holmes D."/>
            <person name="Chavan M."/>
            <person name="Risso C."/>
            <person name="Kiss H.E."/>
            <person name="Han C.S."/>
            <person name="Land M.L."/>
            <person name="Lovley D.R."/>
        </authorList>
    </citation>
    <scope>NUCLEOTIDE SEQUENCE [LARGE SCALE GENOMIC DNA]</scope>
    <source>
        <strain evidence="4">ATCC BAA-1014 / DSM 16622 / JCM 12645 / Bem</strain>
    </source>
</reference>
<gene>
    <name evidence="3" type="ordered locus">Gbem_1456</name>
</gene>
<accession>B5E7T8</accession>
<dbReference type="GO" id="GO:0008757">
    <property type="term" value="F:S-adenosylmethionine-dependent methyltransferase activity"/>
    <property type="evidence" value="ECO:0007669"/>
    <property type="project" value="InterPro"/>
</dbReference>
<keyword evidence="4" id="KW-1185">Reference proteome</keyword>
<dbReference type="InterPro" id="IPR013216">
    <property type="entry name" value="Methyltransf_11"/>
</dbReference>
<evidence type="ECO:0000259" key="2">
    <source>
        <dbReference type="Pfam" id="PF08241"/>
    </source>
</evidence>
<dbReference type="SUPFAM" id="SSF53335">
    <property type="entry name" value="S-adenosyl-L-methionine-dependent methyltransferases"/>
    <property type="match status" value="1"/>
</dbReference>
<dbReference type="PANTHER" id="PTHR44068:SF11">
    <property type="entry name" value="GERANYL DIPHOSPHATE 2-C-METHYLTRANSFERASE"/>
    <property type="match status" value="1"/>
</dbReference>
<dbReference type="KEGG" id="gbm:Gbem_1456"/>
<keyword evidence="3" id="KW-0489">Methyltransferase</keyword>
<evidence type="ECO:0000313" key="4">
    <source>
        <dbReference type="Proteomes" id="UP000008825"/>
    </source>
</evidence>
<dbReference type="GO" id="GO:0032259">
    <property type="term" value="P:methylation"/>
    <property type="evidence" value="ECO:0007669"/>
    <property type="project" value="UniProtKB-KW"/>
</dbReference>